<comment type="caution">
    <text evidence="13">The sequence shown here is derived from an EMBL/GenBank/DDBJ whole genome shotgun (WGS) entry which is preliminary data.</text>
</comment>
<comment type="catalytic activity">
    <reaction evidence="12">
        <text>small RNA 3'-end nucleotide + S-adenosyl-L-methionine = small RNA 3'-end 2'-O-methylnucleotide + S-adenosyl-L-homocysteine + H(+)</text>
        <dbReference type="Rhea" id="RHEA:37887"/>
        <dbReference type="Rhea" id="RHEA-COMP:10415"/>
        <dbReference type="Rhea" id="RHEA-COMP:10416"/>
        <dbReference type="ChEBI" id="CHEBI:15378"/>
        <dbReference type="ChEBI" id="CHEBI:57856"/>
        <dbReference type="ChEBI" id="CHEBI:59789"/>
        <dbReference type="ChEBI" id="CHEBI:74896"/>
        <dbReference type="ChEBI" id="CHEBI:74898"/>
        <dbReference type="EC" id="2.1.1.386"/>
    </reaction>
</comment>
<dbReference type="GO" id="GO:0005737">
    <property type="term" value="C:cytoplasm"/>
    <property type="evidence" value="ECO:0007669"/>
    <property type="project" value="TreeGrafter"/>
</dbReference>
<evidence type="ECO:0000256" key="9">
    <source>
        <dbReference type="ARBA" id="ARBA00022884"/>
    </source>
</evidence>
<reference evidence="13 14" key="1">
    <citation type="submission" date="2016-03" db="EMBL/GenBank/DDBJ databases">
        <title>Choanephora cucurbitarum.</title>
        <authorList>
            <person name="Min B."/>
            <person name="Park H."/>
            <person name="Park J.-H."/>
            <person name="Shin H.-D."/>
            <person name="Choi I.-G."/>
        </authorList>
    </citation>
    <scope>NUCLEOTIDE SEQUENCE [LARGE SCALE GENOMIC DNA]</scope>
    <source>
        <strain evidence="13 14">KUS-F28377</strain>
    </source>
</reference>
<dbReference type="FunCoup" id="A0A1C7MZX9">
    <property type="interactions" value="195"/>
</dbReference>
<dbReference type="InterPro" id="IPR026610">
    <property type="entry name" value="Hen1"/>
</dbReference>
<dbReference type="GO" id="GO:0030422">
    <property type="term" value="P:siRNA processing"/>
    <property type="evidence" value="ECO:0007669"/>
    <property type="project" value="TreeGrafter"/>
</dbReference>
<evidence type="ECO:0000313" key="13">
    <source>
        <dbReference type="EMBL" id="OBZ81959.1"/>
    </source>
</evidence>
<dbReference type="OrthoDB" id="2154311at2759"/>
<keyword evidence="7" id="KW-0479">Metal-binding</keyword>
<keyword evidence="4 13" id="KW-0489">Methyltransferase</keyword>
<evidence type="ECO:0000256" key="3">
    <source>
        <dbReference type="ARBA" id="ARBA00021330"/>
    </source>
</evidence>
<dbReference type="InterPro" id="IPR029063">
    <property type="entry name" value="SAM-dependent_MTases_sf"/>
</dbReference>
<dbReference type="Proteomes" id="UP000093000">
    <property type="component" value="Unassembled WGS sequence"/>
</dbReference>
<comment type="cofactor">
    <cofactor evidence="1">
        <name>Mg(2+)</name>
        <dbReference type="ChEBI" id="CHEBI:18420"/>
    </cofactor>
</comment>
<evidence type="ECO:0000256" key="1">
    <source>
        <dbReference type="ARBA" id="ARBA00001946"/>
    </source>
</evidence>
<accession>A0A1C7MZX9</accession>
<dbReference type="EC" id="2.1.1.386" evidence="11"/>
<comment type="similarity">
    <text evidence="2">Belongs to the methyltransferase superfamily. HEN1 family.</text>
</comment>
<evidence type="ECO:0000256" key="2">
    <source>
        <dbReference type="ARBA" id="ARBA00009026"/>
    </source>
</evidence>
<name>A0A1C7MZX9_9FUNG</name>
<dbReference type="Gene3D" id="3.40.50.150">
    <property type="entry name" value="Vaccinia Virus protein VP39"/>
    <property type="match status" value="1"/>
</dbReference>
<dbReference type="GO" id="GO:0003723">
    <property type="term" value="F:RNA binding"/>
    <property type="evidence" value="ECO:0007669"/>
    <property type="project" value="UniProtKB-KW"/>
</dbReference>
<protein>
    <recommendedName>
        <fullName evidence="3">Small RNA 2'-O-methyltransferase</fullName>
        <ecNumber evidence="11">2.1.1.386</ecNumber>
    </recommendedName>
</protein>
<dbReference type="SUPFAM" id="SSF53335">
    <property type="entry name" value="S-adenosyl-L-methionine-dependent methyltransferases"/>
    <property type="match status" value="1"/>
</dbReference>
<evidence type="ECO:0000256" key="4">
    <source>
        <dbReference type="ARBA" id="ARBA00022603"/>
    </source>
</evidence>
<keyword evidence="8" id="KW-0460">Magnesium</keyword>
<dbReference type="PANTHER" id="PTHR21404">
    <property type="entry name" value="HEN1"/>
    <property type="match status" value="1"/>
</dbReference>
<dbReference type="EMBL" id="LUGH01000995">
    <property type="protein sequence ID" value="OBZ81959.1"/>
    <property type="molecule type" value="Genomic_DNA"/>
</dbReference>
<dbReference type="GO" id="GO:0005634">
    <property type="term" value="C:nucleus"/>
    <property type="evidence" value="ECO:0007669"/>
    <property type="project" value="TreeGrafter"/>
</dbReference>
<keyword evidence="10" id="KW-0943">RNA-mediated gene silencing</keyword>
<evidence type="ECO:0000256" key="8">
    <source>
        <dbReference type="ARBA" id="ARBA00022842"/>
    </source>
</evidence>
<keyword evidence="5 13" id="KW-0808">Transferase</keyword>
<organism evidence="13 14">
    <name type="scientific">Choanephora cucurbitarum</name>
    <dbReference type="NCBI Taxonomy" id="101091"/>
    <lineage>
        <taxon>Eukaryota</taxon>
        <taxon>Fungi</taxon>
        <taxon>Fungi incertae sedis</taxon>
        <taxon>Mucoromycota</taxon>
        <taxon>Mucoromycotina</taxon>
        <taxon>Mucoromycetes</taxon>
        <taxon>Mucorales</taxon>
        <taxon>Mucorineae</taxon>
        <taxon>Choanephoraceae</taxon>
        <taxon>Choanephoroideae</taxon>
        <taxon>Choanephora</taxon>
    </lineage>
</organism>
<dbReference type="STRING" id="101091.A0A1C7MZX9"/>
<dbReference type="GO" id="GO:0090486">
    <property type="term" value="F:small RNA 2'-O-methyltransferase activity"/>
    <property type="evidence" value="ECO:0007669"/>
    <property type="project" value="UniProtKB-EC"/>
</dbReference>
<keyword evidence="14" id="KW-1185">Reference proteome</keyword>
<keyword evidence="9" id="KW-0694">RNA-binding</keyword>
<dbReference type="AlphaFoldDB" id="A0A1C7MZX9"/>
<evidence type="ECO:0000256" key="6">
    <source>
        <dbReference type="ARBA" id="ARBA00022691"/>
    </source>
</evidence>
<evidence type="ECO:0000256" key="11">
    <source>
        <dbReference type="ARBA" id="ARBA00035025"/>
    </source>
</evidence>
<evidence type="ECO:0000256" key="12">
    <source>
        <dbReference type="ARBA" id="ARBA00048418"/>
    </source>
</evidence>
<gene>
    <name evidence="13" type="primary">HENMT1</name>
    <name evidence="13" type="ORF">A0J61_09992</name>
</gene>
<proteinExistence type="inferred from homology"/>
<evidence type="ECO:0000256" key="10">
    <source>
        <dbReference type="ARBA" id="ARBA00023158"/>
    </source>
</evidence>
<dbReference type="Pfam" id="PF13489">
    <property type="entry name" value="Methyltransf_23"/>
    <property type="match status" value="1"/>
</dbReference>
<sequence length="373" mass="42706">MADHDHCSNGRFVPSLWKQRRQFILDTLDRFQIETVLDYGCGEASVLSVLCCPDMPFRKLAGIDIDPEVLQDAVKACKPHASDYAFPRTSPLSVDIYQGSIGVADARLRDYEAIICSEVIEHVYPDVLQGFLDLTLGIYQPRLMIVTTPNAEYNVYFPNLQYGTPHSLFRHDDHKFEWTRAQFEAWCQTGATKYGYQVEFHGIGLLSGKEDALDQGHCTQACIFIQSDPPQPLKVTETPHQLIEHIVFPTDRELSQEELLTEIQHYLQALCDGELYYQQKSLSPALKMTHSFELEPITDWSNVDISHYLIPTPLAITEEKPTSVQLDFESLWKIDRVQHICKTQESLRSILLRCCQLNQQFTLDHNTIHCTIS</sequence>
<dbReference type="PANTHER" id="PTHR21404:SF3">
    <property type="entry name" value="SMALL RNA 2'-O-METHYLTRANSFERASE"/>
    <property type="match status" value="1"/>
</dbReference>
<evidence type="ECO:0000256" key="5">
    <source>
        <dbReference type="ARBA" id="ARBA00022679"/>
    </source>
</evidence>
<dbReference type="InParanoid" id="A0A1C7MZX9"/>
<evidence type="ECO:0000313" key="14">
    <source>
        <dbReference type="Proteomes" id="UP000093000"/>
    </source>
</evidence>
<evidence type="ECO:0000256" key="7">
    <source>
        <dbReference type="ARBA" id="ARBA00022723"/>
    </source>
</evidence>
<dbReference type="GO" id="GO:0046872">
    <property type="term" value="F:metal ion binding"/>
    <property type="evidence" value="ECO:0007669"/>
    <property type="project" value="UniProtKB-KW"/>
</dbReference>
<dbReference type="GO" id="GO:0001510">
    <property type="term" value="P:RNA methylation"/>
    <property type="evidence" value="ECO:0007669"/>
    <property type="project" value="InterPro"/>
</dbReference>
<keyword evidence="6" id="KW-0949">S-adenosyl-L-methionine</keyword>